<evidence type="ECO:0000259" key="10">
    <source>
        <dbReference type="SMART" id="SM01002"/>
    </source>
</evidence>
<evidence type="ECO:0000313" key="12">
    <source>
        <dbReference type="EMBL" id="MEN2744356.1"/>
    </source>
</evidence>
<feature type="domain" description="Alanine dehydrogenase/pyridine nucleotide transhydrogenase N-terminal" evidence="11">
    <location>
        <begin position="4"/>
        <end position="137"/>
    </location>
</feature>
<feature type="region of interest" description="Disordered" evidence="9">
    <location>
        <begin position="392"/>
        <end position="430"/>
    </location>
</feature>
<evidence type="ECO:0000256" key="5">
    <source>
        <dbReference type="ARBA" id="ARBA00022857"/>
    </source>
</evidence>
<dbReference type="InterPro" id="IPR008143">
    <property type="entry name" value="Ala_DH/PNT_CS2"/>
</dbReference>
<organism evidence="12 13">
    <name type="scientific">Sinomonas halotolerans</name>
    <dbReference type="NCBI Taxonomy" id="1644133"/>
    <lineage>
        <taxon>Bacteria</taxon>
        <taxon>Bacillati</taxon>
        <taxon>Actinomycetota</taxon>
        <taxon>Actinomycetes</taxon>
        <taxon>Micrococcales</taxon>
        <taxon>Micrococcaceae</taxon>
        <taxon>Sinomonas</taxon>
    </lineage>
</organism>
<evidence type="ECO:0000256" key="3">
    <source>
        <dbReference type="ARBA" id="ARBA00012943"/>
    </source>
</evidence>
<dbReference type="NCBIfam" id="NF006942">
    <property type="entry name" value="PRK09424.1"/>
    <property type="match status" value="1"/>
</dbReference>
<dbReference type="PANTHER" id="PTHR10160">
    <property type="entry name" value="NAD(P) TRANSHYDROGENASE"/>
    <property type="match status" value="1"/>
</dbReference>
<dbReference type="SMART" id="SM01003">
    <property type="entry name" value="AlaDh_PNT_N"/>
    <property type="match status" value="1"/>
</dbReference>
<keyword evidence="5" id="KW-0521">NADP</keyword>
<evidence type="ECO:0000256" key="4">
    <source>
        <dbReference type="ARBA" id="ARBA00022741"/>
    </source>
</evidence>
<dbReference type="Pfam" id="PF01262">
    <property type="entry name" value="AlaDh_PNT_C"/>
    <property type="match status" value="1"/>
</dbReference>
<gene>
    <name evidence="12" type="ORF">ABCQ75_07360</name>
</gene>
<accession>A0ABU9WZ87</accession>
<dbReference type="EMBL" id="JBDFRB010000005">
    <property type="protein sequence ID" value="MEN2744356.1"/>
    <property type="molecule type" value="Genomic_DNA"/>
</dbReference>
<evidence type="ECO:0000256" key="2">
    <source>
        <dbReference type="ARBA" id="ARBA00005689"/>
    </source>
</evidence>
<evidence type="ECO:0000259" key="11">
    <source>
        <dbReference type="SMART" id="SM01003"/>
    </source>
</evidence>
<dbReference type="RefSeq" id="WP_345884324.1">
    <property type="nucleotide sequence ID" value="NZ_JBDFRB010000005.1"/>
</dbReference>
<dbReference type="InterPro" id="IPR036291">
    <property type="entry name" value="NAD(P)-bd_dom_sf"/>
</dbReference>
<evidence type="ECO:0000256" key="7">
    <source>
        <dbReference type="ARBA" id="ARBA00023027"/>
    </source>
</evidence>
<keyword evidence="4" id="KW-0547">Nucleotide-binding</keyword>
<reference evidence="12 13" key="1">
    <citation type="submission" date="2024-05" db="EMBL/GenBank/DDBJ databases">
        <title>Sinomonas sp. nov., isolated from a waste landfill.</title>
        <authorList>
            <person name="Zhao Y."/>
        </authorList>
    </citation>
    <scope>NUCLEOTIDE SEQUENCE [LARGE SCALE GENOMIC DNA]</scope>
    <source>
        <strain evidence="12 13">CCTCC AB2014300</strain>
    </source>
</reference>
<dbReference type="SMART" id="SM01002">
    <property type="entry name" value="AlaDh_PNT_C"/>
    <property type="match status" value="1"/>
</dbReference>
<sequence>MRIGIARERRPGERRVAATPESVRHLIGLGLEVLIESGAGEASGHLDAAYSEAGAHVVGRLAIAELDLLAHVRPLDPATAAELRRGTVSVGLASPSSELATVRALAAAGVTAFSLELVPRISRAQSMDALTSQALVAGYRSVLEAALRLPRFFPLYMTAAGTIPPARVLVLGAGVAGLQAIGTAKRLGARVSANDIRPASADEVASMGGTFIRLDVEGAEATVAAGGYARELAADRGELQRRLLTPHVADADALITTAAVPGRRAPLLVTLEMVAQMRPGSVVVDLAAESGGNVEGTVAGQDIAVPTADGRGHVTLVGLADAASALPADASRLYAKNVANLVELVVREGQLVLDFGDEVVAGACLTYDGVVRHPPTAEALEALAAAEAALPGDHAAQAEQTAQAGERAQAGETAHAGETAQAGTREEGAG</sequence>
<name>A0ABU9WZ87_9MICC</name>
<protein>
    <recommendedName>
        <fullName evidence="3">proton-translocating NAD(P)(+) transhydrogenase</fullName>
        <ecNumber evidence="3">7.1.1.1</ecNumber>
    </recommendedName>
</protein>
<evidence type="ECO:0000256" key="1">
    <source>
        <dbReference type="ARBA" id="ARBA00003943"/>
    </source>
</evidence>
<evidence type="ECO:0000256" key="9">
    <source>
        <dbReference type="SAM" id="MobiDB-lite"/>
    </source>
</evidence>
<feature type="compositionally biased region" description="Low complexity" evidence="9">
    <location>
        <begin position="392"/>
        <end position="414"/>
    </location>
</feature>
<comment type="similarity">
    <text evidence="2">Belongs to the AlaDH/PNT family.</text>
</comment>
<feature type="domain" description="Alanine dehydrogenase/pyridine nucleotide transhydrogenase NAD(H)-binding" evidence="10">
    <location>
        <begin position="146"/>
        <end position="318"/>
    </location>
</feature>
<keyword evidence="13" id="KW-1185">Reference proteome</keyword>
<comment type="catalytic activity">
    <reaction evidence="8">
        <text>NAD(+) + NADPH + H(+)(in) = NADH + NADP(+) + H(+)(out)</text>
        <dbReference type="Rhea" id="RHEA:47992"/>
        <dbReference type="ChEBI" id="CHEBI:15378"/>
        <dbReference type="ChEBI" id="CHEBI:57540"/>
        <dbReference type="ChEBI" id="CHEBI:57783"/>
        <dbReference type="ChEBI" id="CHEBI:57945"/>
        <dbReference type="ChEBI" id="CHEBI:58349"/>
        <dbReference type="EC" id="7.1.1.1"/>
    </reaction>
</comment>
<evidence type="ECO:0000256" key="8">
    <source>
        <dbReference type="ARBA" id="ARBA00048202"/>
    </source>
</evidence>
<comment type="caution">
    <text evidence="12">The sequence shown here is derived from an EMBL/GenBank/DDBJ whole genome shotgun (WGS) entry which is preliminary data.</text>
</comment>
<dbReference type="PROSITE" id="PS00837">
    <property type="entry name" value="ALADH_PNT_2"/>
    <property type="match status" value="1"/>
</dbReference>
<dbReference type="InterPro" id="IPR007698">
    <property type="entry name" value="AlaDH/PNT_NAD(H)-bd"/>
</dbReference>
<evidence type="ECO:0000256" key="6">
    <source>
        <dbReference type="ARBA" id="ARBA00022967"/>
    </source>
</evidence>
<dbReference type="CDD" id="cd05304">
    <property type="entry name" value="Rubrum_tdh"/>
    <property type="match status" value="1"/>
</dbReference>
<dbReference type="SUPFAM" id="SSF51735">
    <property type="entry name" value="NAD(P)-binding Rossmann-fold domains"/>
    <property type="match status" value="1"/>
</dbReference>
<dbReference type="PANTHER" id="PTHR10160:SF19">
    <property type="entry name" value="PROTON-TRANSLOCATING NAD(P)(+) TRANSHYDROGENASE"/>
    <property type="match status" value="1"/>
</dbReference>
<dbReference type="Proteomes" id="UP001422074">
    <property type="component" value="Unassembled WGS sequence"/>
</dbReference>
<dbReference type="InterPro" id="IPR007886">
    <property type="entry name" value="AlaDH/PNT_N"/>
</dbReference>
<dbReference type="Pfam" id="PF05222">
    <property type="entry name" value="AlaDh_PNT_N"/>
    <property type="match status" value="1"/>
</dbReference>
<evidence type="ECO:0000313" key="13">
    <source>
        <dbReference type="Proteomes" id="UP001422074"/>
    </source>
</evidence>
<keyword evidence="7" id="KW-0520">NAD</keyword>
<dbReference type="SUPFAM" id="SSF52283">
    <property type="entry name" value="Formate/glycerate dehydrogenase catalytic domain-like"/>
    <property type="match status" value="1"/>
</dbReference>
<proteinExistence type="inferred from homology"/>
<dbReference type="EC" id="7.1.1.1" evidence="3"/>
<dbReference type="Gene3D" id="3.40.50.720">
    <property type="entry name" value="NAD(P)-binding Rossmann-like Domain"/>
    <property type="match status" value="2"/>
</dbReference>
<comment type="function">
    <text evidence="1">The transhydrogenation between NADH and NADP is coupled to respiration and ATP hydrolysis and functions as a proton pump across the membrane.</text>
</comment>
<keyword evidence="6" id="KW-1278">Translocase</keyword>